<proteinExistence type="predicted"/>
<accession>A0ABW5SEU9</accession>
<evidence type="ECO:0000313" key="2">
    <source>
        <dbReference type="EMBL" id="MFD2698033.1"/>
    </source>
</evidence>
<organism evidence="2 3">
    <name type="scientific">Mesonia sediminis</name>
    <dbReference type="NCBI Taxonomy" id="1703946"/>
    <lineage>
        <taxon>Bacteria</taxon>
        <taxon>Pseudomonadati</taxon>
        <taxon>Bacteroidota</taxon>
        <taxon>Flavobacteriia</taxon>
        <taxon>Flavobacteriales</taxon>
        <taxon>Flavobacteriaceae</taxon>
        <taxon>Mesonia</taxon>
    </lineage>
</organism>
<evidence type="ECO:0000256" key="1">
    <source>
        <dbReference type="SAM" id="SignalP"/>
    </source>
</evidence>
<name>A0ABW5SEU9_9FLAO</name>
<feature type="chain" id="PRO_5047227429" description="DUF4625 domain-containing protein" evidence="1">
    <location>
        <begin position="24"/>
        <end position="141"/>
    </location>
</feature>
<sequence length="141" mass="16203">MKGKLRYLSFIILALLVCTACLNDDLDENDFNIELAPAISTNLPDTLVFGKSFNIEVEYQPKTTCHMFAGFNYYDGNQQQQLAVITSYSSNEQDCQTEDLKIATFEFTPRRTDFYNFEIYSGESEEGKALFLEKKVFVKLE</sequence>
<dbReference type="RefSeq" id="WP_379046932.1">
    <property type="nucleotide sequence ID" value="NZ_JBHULZ010000041.1"/>
</dbReference>
<feature type="signal peptide" evidence="1">
    <location>
        <begin position="1"/>
        <end position="23"/>
    </location>
</feature>
<gene>
    <name evidence="2" type="ORF">ACFSQ0_08525</name>
</gene>
<dbReference type="EMBL" id="JBHULZ010000041">
    <property type="protein sequence ID" value="MFD2698033.1"/>
    <property type="molecule type" value="Genomic_DNA"/>
</dbReference>
<comment type="caution">
    <text evidence="2">The sequence shown here is derived from an EMBL/GenBank/DDBJ whole genome shotgun (WGS) entry which is preliminary data.</text>
</comment>
<reference evidence="3" key="1">
    <citation type="journal article" date="2019" name="Int. J. Syst. Evol. Microbiol.">
        <title>The Global Catalogue of Microorganisms (GCM) 10K type strain sequencing project: providing services to taxonomists for standard genome sequencing and annotation.</title>
        <authorList>
            <consortium name="The Broad Institute Genomics Platform"/>
            <consortium name="The Broad Institute Genome Sequencing Center for Infectious Disease"/>
            <person name="Wu L."/>
            <person name="Ma J."/>
        </authorList>
    </citation>
    <scope>NUCLEOTIDE SEQUENCE [LARGE SCALE GENOMIC DNA]</scope>
    <source>
        <strain evidence="3">KCTC 42255</strain>
    </source>
</reference>
<dbReference type="Proteomes" id="UP001597357">
    <property type="component" value="Unassembled WGS sequence"/>
</dbReference>
<evidence type="ECO:0000313" key="3">
    <source>
        <dbReference type="Proteomes" id="UP001597357"/>
    </source>
</evidence>
<evidence type="ECO:0008006" key="4">
    <source>
        <dbReference type="Google" id="ProtNLM"/>
    </source>
</evidence>
<keyword evidence="3" id="KW-1185">Reference proteome</keyword>
<keyword evidence="1" id="KW-0732">Signal</keyword>
<protein>
    <recommendedName>
        <fullName evidence="4">DUF4625 domain-containing protein</fullName>
    </recommendedName>
</protein>